<accession>A0AAV7IPB7</accession>
<reference evidence="1 2" key="1">
    <citation type="journal article" date="2021" name="J. Hered.">
        <title>A chromosome-level genome assembly of the parasitoid wasp, Cotesia glomerata (Hymenoptera: Braconidae).</title>
        <authorList>
            <person name="Pinto B.J."/>
            <person name="Weis J.J."/>
            <person name="Gamble T."/>
            <person name="Ode P.J."/>
            <person name="Paul R."/>
            <person name="Zaspel J.M."/>
        </authorList>
    </citation>
    <scope>NUCLEOTIDE SEQUENCE [LARGE SCALE GENOMIC DNA]</scope>
    <source>
        <strain evidence="1">CgM1</strain>
    </source>
</reference>
<evidence type="ECO:0000313" key="2">
    <source>
        <dbReference type="Proteomes" id="UP000826195"/>
    </source>
</evidence>
<organism evidence="1 2">
    <name type="scientific">Cotesia glomerata</name>
    <name type="common">Lepidopteran parasitic wasp</name>
    <name type="synonym">Apanteles glomeratus</name>
    <dbReference type="NCBI Taxonomy" id="32391"/>
    <lineage>
        <taxon>Eukaryota</taxon>
        <taxon>Metazoa</taxon>
        <taxon>Ecdysozoa</taxon>
        <taxon>Arthropoda</taxon>
        <taxon>Hexapoda</taxon>
        <taxon>Insecta</taxon>
        <taxon>Pterygota</taxon>
        <taxon>Neoptera</taxon>
        <taxon>Endopterygota</taxon>
        <taxon>Hymenoptera</taxon>
        <taxon>Apocrita</taxon>
        <taxon>Ichneumonoidea</taxon>
        <taxon>Braconidae</taxon>
        <taxon>Microgastrinae</taxon>
        <taxon>Cotesia</taxon>
    </lineage>
</organism>
<name>A0AAV7IPB7_COTGL</name>
<evidence type="ECO:0000313" key="1">
    <source>
        <dbReference type="EMBL" id="KAH0566628.1"/>
    </source>
</evidence>
<sequence>MEHLQEACTVYWRYRSSVYVYTIPNPLRQTTVLNIQTAGGNAPVKNRLNNSRNTVKERDDPLELEIRREAENRLLATHLFLKCQCASLYVGLCTTHHPELSIDVLMFHTYPTGMYTDSRLKHKYLATLLHIVRRF</sequence>
<dbReference type="AlphaFoldDB" id="A0AAV7IPB7"/>
<comment type="caution">
    <text evidence="1">The sequence shown here is derived from an EMBL/GenBank/DDBJ whole genome shotgun (WGS) entry which is preliminary data.</text>
</comment>
<protein>
    <submittedName>
        <fullName evidence="1">Uncharacterized protein</fullName>
    </submittedName>
</protein>
<dbReference type="Proteomes" id="UP000826195">
    <property type="component" value="Unassembled WGS sequence"/>
</dbReference>
<proteinExistence type="predicted"/>
<gene>
    <name evidence="1" type="ORF">KQX54_002641</name>
</gene>
<keyword evidence="2" id="KW-1185">Reference proteome</keyword>
<dbReference type="EMBL" id="JAHXZJ010000001">
    <property type="protein sequence ID" value="KAH0566628.1"/>
    <property type="molecule type" value="Genomic_DNA"/>
</dbReference>